<evidence type="ECO:0000256" key="1">
    <source>
        <dbReference type="SAM" id="Phobius"/>
    </source>
</evidence>
<dbReference type="PANTHER" id="PTHR35004:SF8">
    <property type="entry name" value="TRANSPOSASE RV3428C-RELATED"/>
    <property type="match status" value="1"/>
</dbReference>
<keyword evidence="1" id="KW-0472">Membrane</keyword>
<keyword evidence="1" id="KW-0812">Transmembrane</keyword>
<evidence type="ECO:0000313" key="4">
    <source>
        <dbReference type="Proteomes" id="UP001501417"/>
    </source>
</evidence>
<keyword evidence="4" id="KW-1185">Reference proteome</keyword>
<comment type="caution">
    <text evidence="3">The sequence shown here is derived from an EMBL/GenBank/DDBJ whole genome shotgun (WGS) entry which is preliminary data.</text>
</comment>
<feature type="domain" description="Integrase catalytic" evidence="2">
    <location>
        <begin position="27"/>
        <end position="162"/>
    </location>
</feature>
<reference evidence="4" key="1">
    <citation type="journal article" date="2019" name="Int. J. Syst. Evol. Microbiol.">
        <title>The Global Catalogue of Microorganisms (GCM) 10K type strain sequencing project: providing services to taxonomists for standard genome sequencing and annotation.</title>
        <authorList>
            <consortium name="The Broad Institute Genomics Platform"/>
            <consortium name="The Broad Institute Genome Sequencing Center for Infectious Disease"/>
            <person name="Wu L."/>
            <person name="Ma J."/>
        </authorList>
    </citation>
    <scope>NUCLEOTIDE SEQUENCE [LARGE SCALE GENOMIC DNA]</scope>
    <source>
        <strain evidence="4">JCM 17782</strain>
    </source>
</reference>
<protein>
    <recommendedName>
        <fullName evidence="2">Integrase catalytic domain-containing protein</fullName>
    </recommendedName>
</protein>
<dbReference type="SUPFAM" id="SSF53098">
    <property type="entry name" value="Ribonuclease H-like"/>
    <property type="match status" value="1"/>
</dbReference>
<dbReference type="InterPro" id="IPR036397">
    <property type="entry name" value="RNaseH_sf"/>
</dbReference>
<feature type="transmembrane region" description="Helical" evidence="1">
    <location>
        <begin position="56"/>
        <end position="75"/>
    </location>
</feature>
<dbReference type="InterPro" id="IPR001584">
    <property type="entry name" value="Integrase_cat-core"/>
</dbReference>
<proteinExistence type="predicted"/>
<accession>A0ABP8EZ80</accession>
<keyword evidence="1" id="KW-1133">Transmembrane helix</keyword>
<dbReference type="Proteomes" id="UP001501417">
    <property type="component" value="Unassembled WGS sequence"/>
</dbReference>
<evidence type="ECO:0000313" key="3">
    <source>
        <dbReference type="EMBL" id="GAA4290159.1"/>
    </source>
</evidence>
<feature type="transmembrane region" description="Helical" evidence="1">
    <location>
        <begin position="81"/>
        <end position="102"/>
    </location>
</feature>
<name>A0ABP8EZ80_9MYCO</name>
<dbReference type="PANTHER" id="PTHR35004">
    <property type="entry name" value="TRANSPOSASE RV3428C-RELATED"/>
    <property type="match status" value="1"/>
</dbReference>
<dbReference type="InterPro" id="IPR012337">
    <property type="entry name" value="RNaseH-like_sf"/>
</dbReference>
<organism evidence="3 4">
    <name type="scientific">Mycobacterium paraffinicum</name>
    <dbReference type="NCBI Taxonomy" id="53378"/>
    <lineage>
        <taxon>Bacteria</taxon>
        <taxon>Bacillati</taxon>
        <taxon>Actinomycetota</taxon>
        <taxon>Actinomycetes</taxon>
        <taxon>Mycobacteriales</taxon>
        <taxon>Mycobacteriaceae</taxon>
        <taxon>Mycobacterium</taxon>
    </lineage>
</organism>
<dbReference type="PROSITE" id="PS50994">
    <property type="entry name" value="INTEGRASE"/>
    <property type="match status" value="1"/>
</dbReference>
<gene>
    <name evidence="3" type="ORF">GCM10023161_34260</name>
</gene>
<sequence length="162" mass="18106">MVPYRTLHRFASERCGFGREDTTVRVNDGDPGVECQIDLGYLGMLTDTADGRRRKVYVLIFTAVYSRHMFVWLSYSQTLAAVIAGCQAAWGFFGGVFAVLVCDNMKPVIAAADPVHPQFTQGWLDYASHAGFVTDPARVRSPKDKPRVERAVQYVRGKLLGW</sequence>
<dbReference type="RefSeq" id="WP_308205154.1">
    <property type="nucleotide sequence ID" value="NZ_BAABGF010000040.1"/>
</dbReference>
<dbReference type="Gene3D" id="3.30.420.10">
    <property type="entry name" value="Ribonuclease H-like superfamily/Ribonuclease H"/>
    <property type="match status" value="1"/>
</dbReference>
<dbReference type="EMBL" id="BAABGF010000040">
    <property type="protein sequence ID" value="GAA4290159.1"/>
    <property type="molecule type" value="Genomic_DNA"/>
</dbReference>
<evidence type="ECO:0000259" key="2">
    <source>
        <dbReference type="PROSITE" id="PS50994"/>
    </source>
</evidence>